<dbReference type="InterPro" id="IPR001680">
    <property type="entry name" value="WD40_rpt"/>
</dbReference>
<feature type="repeat" description="WD" evidence="1">
    <location>
        <begin position="266"/>
        <end position="310"/>
    </location>
</feature>
<dbReference type="AlphaFoldDB" id="A0A6A5BLD8"/>
<dbReference type="InterPro" id="IPR042453">
    <property type="entry name" value="WDR53"/>
</dbReference>
<dbReference type="PROSITE" id="PS50082">
    <property type="entry name" value="WD_REPEATS_2"/>
    <property type="match status" value="1"/>
</dbReference>
<dbReference type="GeneID" id="68114314"/>
<organism evidence="2 3">
    <name type="scientific">Naegleria fowleri</name>
    <name type="common">Brain eating amoeba</name>
    <dbReference type="NCBI Taxonomy" id="5763"/>
    <lineage>
        <taxon>Eukaryota</taxon>
        <taxon>Discoba</taxon>
        <taxon>Heterolobosea</taxon>
        <taxon>Tetramitia</taxon>
        <taxon>Eutetramitia</taxon>
        <taxon>Vahlkampfiidae</taxon>
        <taxon>Naegleria</taxon>
    </lineage>
</organism>
<dbReference type="VEuPathDB" id="AmoebaDB:NF0076370"/>
<dbReference type="VEuPathDB" id="AmoebaDB:FDP41_007096"/>
<dbReference type="VEuPathDB" id="AmoebaDB:NfTy_008760"/>
<dbReference type="Proteomes" id="UP000444721">
    <property type="component" value="Unassembled WGS sequence"/>
</dbReference>
<accession>A0A6A5BLD8</accession>
<dbReference type="SMART" id="SM00320">
    <property type="entry name" value="WD40"/>
    <property type="match status" value="4"/>
</dbReference>
<dbReference type="PANTHER" id="PTHR44666">
    <property type="entry name" value="WD REPEAT-CONTAINING PROTEIN 53"/>
    <property type="match status" value="1"/>
</dbReference>
<name>A0A6A5BLD8_NAEFO</name>
<dbReference type="SUPFAM" id="SSF50978">
    <property type="entry name" value="WD40 repeat-like"/>
    <property type="match status" value="1"/>
</dbReference>
<keyword evidence="1" id="KW-0853">WD repeat</keyword>
<gene>
    <name evidence="2" type="ORF">FDP41_007096</name>
</gene>
<protein>
    <submittedName>
        <fullName evidence="2">Uncharacterized protein</fullName>
    </submittedName>
</protein>
<reference evidence="2 3" key="1">
    <citation type="journal article" date="2019" name="Sci. Rep.">
        <title>Nanopore sequencing improves the draft genome of the human pathogenic amoeba Naegleria fowleri.</title>
        <authorList>
            <person name="Liechti N."/>
            <person name="Schurch N."/>
            <person name="Bruggmann R."/>
            <person name="Wittwer M."/>
        </authorList>
    </citation>
    <scope>NUCLEOTIDE SEQUENCE [LARGE SCALE GENOMIC DNA]</scope>
    <source>
        <strain evidence="2 3">ATCC 30894</strain>
    </source>
</reference>
<dbReference type="Gene3D" id="2.130.10.10">
    <property type="entry name" value="YVTN repeat-like/Quinoprotein amine dehydrogenase"/>
    <property type="match status" value="2"/>
</dbReference>
<dbReference type="PANTHER" id="PTHR44666:SF1">
    <property type="entry name" value="WD REPEAT-CONTAINING PROTEIN 53"/>
    <property type="match status" value="1"/>
</dbReference>
<dbReference type="InterPro" id="IPR015943">
    <property type="entry name" value="WD40/YVTN_repeat-like_dom_sf"/>
</dbReference>
<evidence type="ECO:0000313" key="2">
    <source>
        <dbReference type="EMBL" id="KAF0973709.1"/>
    </source>
</evidence>
<dbReference type="RefSeq" id="XP_044558422.1">
    <property type="nucleotide sequence ID" value="XM_044710803.1"/>
</dbReference>
<keyword evidence="3" id="KW-1185">Reference proteome</keyword>
<dbReference type="InterPro" id="IPR036322">
    <property type="entry name" value="WD40_repeat_dom_sf"/>
</dbReference>
<comment type="caution">
    <text evidence="2">The sequence shown here is derived from an EMBL/GenBank/DDBJ whole genome shotgun (WGS) entry which is preliminary data.</text>
</comment>
<evidence type="ECO:0000313" key="3">
    <source>
        <dbReference type="Proteomes" id="UP000444721"/>
    </source>
</evidence>
<dbReference type="OrthoDB" id="2161379at2759"/>
<sequence>MQHTHKTTNITTNNKYHHHFIDTGHSDAVLSFDLSQVTDVRNILCTSSYDHSIRIYDLHNEQPISHMNVSSTSDISHVRLYSNSSSQYIYAIIGNCVHIYDLRNISRELFILKCFEENEQDDDNELNSLDIVGENACTCDDDGNIYIFSNQLNGSEMKIKKVLTHSHENICMNVKLRPNTSCEVISGGLDQKYIHQNWKNNNVLFKGDSSQFVQSLKSSQQVINPPYIHSLDINKRDSRSVMGLGNGSIVMFDLSASPYNKFIAFNNAHTYIVNNIQFMMNEQQQQQFMSASLDGTIKIWNYESKGPLKPSKKTTAPLPQWSVNTGNKIECAKYSNGFVYVSYENGTTIEKISTQ</sequence>
<evidence type="ECO:0000256" key="1">
    <source>
        <dbReference type="PROSITE-ProRule" id="PRU00221"/>
    </source>
</evidence>
<proteinExistence type="predicted"/>
<dbReference type="EMBL" id="VFQX01000058">
    <property type="protein sequence ID" value="KAF0973709.1"/>
    <property type="molecule type" value="Genomic_DNA"/>
</dbReference>
<dbReference type="Pfam" id="PF00400">
    <property type="entry name" value="WD40"/>
    <property type="match status" value="2"/>
</dbReference>